<name>E9H9L3_DAPPU</name>
<keyword evidence="3" id="KW-1185">Reference proteome</keyword>
<evidence type="ECO:0000259" key="1">
    <source>
        <dbReference type="Pfam" id="PF16033"/>
    </source>
</evidence>
<dbReference type="Pfam" id="PF16033">
    <property type="entry name" value="DUF4789"/>
    <property type="match status" value="1"/>
</dbReference>
<dbReference type="EMBL" id="GL732609">
    <property type="protein sequence ID" value="EFX71526.1"/>
    <property type="molecule type" value="Genomic_DNA"/>
</dbReference>
<dbReference type="AlphaFoldDB" id="E9H9L3"/>
<dbReference type="OrthoDB" id="6328618at2759"/>
<evidence type="ECO:0000313" key="2">
    <source>
        <dbReference type="EMBL" id="EFX71526.1"/>
    </source>
</evidence>
<evidence type="ECO:0000313" key="3">
    <source>
        <dbReference type="Proteomes" id="UP000000305"/>
    </source>
</evidence>
<gene>
    <name evidence="2" type="ORF">DAPPUDRAFT_111702</name>
</gene>
<accession>E9H9L3</accession>
<proteinExistence type="predicted"/>
<dbReference type="Proteomes" id="UP000000305">
    <property type="component" value="Unassembled WGS sequence"/>
</dbReference>
<sequence length="261" mass="30116">MDFNWYEKKEFSFIEEITQMSIWIKSETHVSNDLNITLEKFEECIRAVDNPHEMELSGVQLSAETFFNGRCLPVSTRKRSDVGEHCPENMGLYDDENNQGFCDCLPKPPYSKPRPIYSNETGVCYGQNTHQVYCAVDFETVIFPHSVNKHSLARCPPDPSPATSTCRRKRPVCMSFTFEGHGDHYVKLSMLWCRGWTHPQQQRQPAGGKASLYVIQPKRCRGWVRTTRVATLSSRSTIAARLELRGKGEKKSYKRREKRPQ</sequence>
<protein>
    <recommendedName>
        <fullName evidence="1">DUF4789 domain-containing protein</fullName>
    </recommendedName>
</protein>
<dbReference type="KEGG" id="dpx:DAPPUDRAFT_111702"/>
<organism evidence="2 3">
    <name type="scientific">Daphnia pulex</name>
    <name type="common">Water flea</name>
    <dbReference type="NCBI Taxonomy" id="6669"/>
    <lineage>
        <taxon>Eukaryota</taxon>
        <taxon>Metazoa</taxon>
        <taxon>Ecdysozoa</taxon>
        <taxon>Arthropoda</taxon>
        <taxon>Crustacea</taxon>
        <taxon>Branchiopoda</taxon>
        <taxon>Diplostraca</taxon>
        <taxon>Cladocera</taxon>
        <taxon>Anomopoda</taxon>
        <taxon>Daphniidae</taxon>
        <taxon>Daphnia</taxon>
    </lineage>
</organism>
<dbReference type="InterPro" id="IPR031993">
    <property type="entry name" value="DUF4789"/>
</dbReference>
<dbReference type="HOGENOM" id="CLU_1066587_0_0_1"/>
<dbReference type="InParanoid" id="E9H9L3"/>
<reference evidence="2 3" key="1">
    <citation type="journal article" date="2011" name="Science">
        <title>The ecoresponsive genome of Daphnia pulex.</title>
        <authorList>
            <person name="Colbourne J.K."/>
            <person name="Pfrender M.E."/>
            <person name="Gilbert D."/>
            <person name="Thomas W.K."/>
            <person name="Tucker A."/>
            <person name="Oakley T.H."/>
            <person name="Tokishita S."/>
            <person name="Aerts A."/>
            <person name="Arnold G.J."/>
            <person name="Basu M.K."/>
            <person name="Bauer D.J."/>
            <person name="Caceres C.E."/>
            <person name="Carmel L."/>
            <person name="Casola C."/>
            <person name="Choi J.H."/>
            <person name="Detter J.C."/>
            <person name="Dong Q."/>
            <person name="Dusheyko S."/>
            <person name="Eads B.D."/>
            <person name="Frohlich T."/>
            <person name="Geiler-Samerotte K.A."/>
            <person name="Gerlach D."/>
            <person name="Hatcher P."/>
            <person name="Jogdeo S."/>
            <person name="Krijgsveld J."/>
            <person name="Kriventseva E.V."/>
            <person name="Kultz D."/>
            <person name="Laforsch C."/>
            <person name="Lindquist E."/>
            <person name="Lopez J."/>
            <person name="Manak J.R."/>
            <person name="Muller J."/>
            <person name="Pangilinan J."/>
            <person name="Patwardhan R.P."/>
            <person name="Pitluck S."/>
            <person name="Pritham E.J."/>
            <person name="Rechtsteiner A."/>
            <person name="Rho M."/>
            <person name="Rogozin I.B."/>
            <person name="Sakarya O."/>
            <person name="Salamov A."/>
            <person name="Schaack S."/>
            <person name="Shapiro H."/>
            <person name="Shiga Y."/>
            <person name="Skalitzky C."/>
            <person name="Smith Z."/>
            <person name="Souvorov A."/>
            <person name="Sung W."/>
            <person name="Tang Z."/>
            <person name="Tsuchiya D."/>
            <person name="Tu H."/>
            <person name="Vos H."/>
            <person name="Wang M."/>
            <person name="Wolf Y.I."/>
            <person name="Yamagata H."/>
            <person name="Yamada T."/>
            <person name="Ye Y."/>
            <person name="Shaw J.R."/>
            <person name="Andrews J."/>
            <person name="Crease T.J."/>
            <person name="Tang H."/>
            <person name="Lucas S.M."/>
            <person name="Robertson H.M."/>
            <person name="Bork P."/>
            <person name="Koonin E.V."/>
            <person name="Zdobnov E.M."/>
            <person name="Grigoriev I.V."/>
            <person name="Lynch M."/>
            <person name="Boore J.L."/>
        </authorList>
    </citation>
    <scope>NUCLEOTIDE SEQUENCE [LARGE SCALE GENOMIC DNA]</scope>
</reference>
<dbReference type="PANTHER" id="PTHR21177:SF4">
    <property type="entry name" value="IP06524P"/>
    <property type="match status" value="1"/>
</dbReference>
<feature type="domain" description="DUF4789" evidence="1">
    <location>
        <begin position="85"/>
        <end position="165"/>
    </location>
</feature>
<dbReference type="PANTHER" id="PTHR21177">
    <property type="entry name" value="IP06524P-RELATED"/>
    <property type="match status" value="1"/>
</dbReference>